<organism evidence="4 5">
    <name type="scientific">Pacificispira spongiicola</name>
    <dbReference type="NCBI Taxonomy" id="2729598"/>
    <lineage>
        <taxon>Bacteria</taxon>
        <taxon>Pseudomonadati</taxon>
        <taxon>Pseudomonadota</taxon>
        <taxon>Alphaproteobacteria</taxon>
        <taxon>Rhodospirillales</taxon>
        <taxon>Rhodospirillaceae</taxon>
        <taxon>Pacificispira</taxon>
    </lineage>
</organism>
<dbReference type="SMART" id="SM00903">
    <property type="entry name" value="Flavin_Reduct"/>
    <property type="match status" value="1"/>
</dbReference>
<dbReference type="GO" id="GO:0042602">
    <property type="term" value="F:riboflavin reductase (NADPH) activity"/>
    <property type="evidence" value="ECO:0007669"/>
    <property type="project" value="TreeGrafter"/>
</dbReference>
<dbReference type="AlphaFoldDB" id="A0A7Y0DYL0"/>
<evidence type="ECO:0000313" key="4">
    <source>
        <dbReference type="EMBL" id="NMM43977.1"/>
    </source>
</evidence>
<dbReference type="EMBL" id="JABBNT010000002">
    <property type="protein sequence ID" value="NMM43977.1"/>
    <property type="molecule type" value="Genomic_DNA"/>
</dbReference>
<keyword evidence="2" id="KW-0560">Oxidoreductase</keyword>
<dbReference type="PANTHER" id="PTHR30466:SF11">
    <property type="entry name" value="FLAVIN-DEPENDENT MONOOXYGENASE, REDUCTASE SUBUNIT HSAB"/>
    <property type="match status" value="1"/>
</dbReference>
<dbReference type="SUPFAM" id="SSF50475">
    <property type="entry name" value="FMN-binding split barrel"/>
    <property type="match status" value="1"/>
</dbReference>
<proteinExistence type="inferred from homology"/>
<dbReference type="Proteomes" id="UP000539372">
    <property type="component" value="Unassembled WGS sequence"/>
</dbReference>
<dbReference type="InterPro" id="IPR012349">
    <property type="entry name" value="Split_barrel_FMN-bd"/>
</dbReference>
<dbReference type="Gene3D" id="2.30.110.10">
    <property type="entry name" value="Electron Transport, Fmn-binding Protein, Chain A"/>
    <property type="match status" value="1"/>
</dbReference>
<protein>
    <submittedName>
        <fullName evidence="4">Flavin reductase family protein</fullName>
    </submittedName>
</protein>
<keyword evidence="5" id="KW-1185">Reference proteome</keyword>
<evidence type="ECO:0000256" key="1">
    <source>
        <dbReference type="ARBA" id="ARBA00008898"/>
    </source>
</evidence>
<sequence>MTKNEVTPAAFRAACGRFATGVAIATATDRDGRKWGLTVNSFSSVSLDPPLVLFSIDKAATSHAPFQDVSHFAVNILCEDQQELSNRFAAVKDQDRFENVDLVAEEPRAPLIRDSLCAILCEAESRVPGGDHTVMIGRVVGIVMSADPTAKPLMYYGGGYVKL</sequence>
<evidence type="ECO:0000259" key="3">
    <source>
        <dbReference type="SMART" id="SM00903"/>
    </source>
</evidence>
<reference evidence="4 5" key="1">
    <citation type="submission" date="2020-04" db="EMBL/GenBank/DDBJ databases">
        <title>Rhodospirillaceae bacterium KN72 isolated from deep sea.</title>
        <authorList>
            <person name="Zhang D.-C."/>
        </authorList>
    </citation>
    <scope>NUCLEOTIDE SEQUENCE [LARGE SCALE GENOMIC DNA]</scope>
    <source>
        <strain evidence="4 5">KN72</strain>
    </source>
</reference>
<evidence type="ECO:0000313" key="5">
    <source>
        <dbReference type="Proteomes" id="UP000539372"/>
    </source>
</evidence>
<dbReference type="InterPro" id="IPR002563">
    <property type="entry name" value="Flavin_Rdtase-like_dom"/>
</dbReference>
<dbReference type="PANTHER" id="PTHR30466">
    <property type="entry name" value="FLAVIN REDUCTASE"/>
    <property type="match status" value="1"/>
</dbReference>
<dbReference type="GO" id="GO:0010181">
    <property type="term" value="F:FMN binding"/>
    <property type="evidence" value="ECO:0007669"/>
    <property type="project" value="InterPro"/>
</dbReference>
<gene>
    <name evidence="4" type="ORF">HH303_05785</name>
</gene>
<dbReference type="InterPro" id="IPR050268">
    <property type="entry name" value="NADH-dep_flavin_reductase"/>
</dbReference>
<comment type="similarity">
    <text evidence="1">Belongs to the non-flavoprotein flavin reductase family.</text>
</comment>
<accession>A0A7Y0DYL0</accession>
<feature type="domain" description="Flavin reductase like" evidence="3">
    <location>
        <begin position="15"/>
        <end position="162"/>
    </location>
</feature>
<evidence type="ECO:0000256" key="2">
    <source>
        <dbReference type="ARBA" id="ARBA00023002"/>
    </source>
</evidence>
<dbReference type="Pfam" id="PF01613">
    <property type="entry name" value="Flavin_Reduct"/>
    <property type="match status" value="1"/>
</dbReference>
<comment type="caution">
    <text evidence="4">The sequence shown here is derived from an EMBL/GenBank/DDBJ whole genome shotgun (WGS) entry which is preliminary data.</text>
</comment>
<dbReference type="RefSeq" id="WP_169624293.1">
    <property type="nucleotide sequence ID" value="NZ_JABBNT010000002.1"/>
</dbReference>
<name>A0A7Y0DYL0_9PROT</name>